<keyword evidence="3" id="KW-1185">Reference proteome</keyword>
<dbReference type="EMBL" id="CAUWAG010000003">
    <property type="protein sequence ID" value="CAJ2500505.1"/>
    <property type="molecule type" value="Genomic_DNA"/>
</dbReference>
<organism evidence="2 3">
    <name type="scientific">Anthostomella pinea</name>
    <dbReference type="NCBI Taxonomy" id="933095"/>
    <lineage>
        <taxon>Eukaryota</taxon>
        <taxon>Fungi</taxon>
        <taxon>Dikarya</taxon>
        <taxon>Ascomycota</taxon>
        <taxon>Pezizomycotina</taxon>
        <taxon>Sordariomycetes</taxon>
        <taxon>Xylariomycetidae</taxon>
        <taxon>Xylariales</taxon>
        <taxon>Xylariaceae</taxon>
        <taxon>Anthostomella</taxon>
    </lineage>
</organism>
<gene>
    <name evidence="2" type="ORF">KHLLAP_LOCUS973</name>
</gene>
<dbReference type="AlphaFoldDB" id="A0AAI8YD92"/>
<proteinExistence type="predicted"/>
<evidence type="ECO:0000256" key="1">
    <source>
        <dbReference type="SAM" id="MobiDB-lite"/>
    </source>
</evidence>
<sequence length="289" mass="32814">MSQDNEDNGPTCPKSHSKPPAYTGDLEQARPELKPRHYAARDLLNHTVGSFHELSDRKLSHIQLEAKKKFLKAYKSHARLTTSKLHQKNLLRILNDLMAHIDDFFFFGALRKSSTASVRLTISLTGAYPGLVGYCEYLNDENGIPQSHITIARRYEGSLRNLPQLVITLLHEMIHAFLWSYARRIDKCLRNIVNTVGADGSLHGPTFGAFDFATMNCISQWDSQLDEYLTKENFGKFVGFLDQPALAREVEEPEAAKARGELTGYRPLIKKASRRHLIQITDEKVYIDT</sequence>
<reference evidence="2" key="1">
    <citation type="submission" date="2023-10" db="EMBL/GenBank/DDBJ databases">
        <authorList>
            <person name="Hackl T."/>
        </authorList>
    </citation>
    <scope>NUCLEOTIDE SEQUENCE</scope>
</reference>
<accession>A0AAI8YD92</accession>
<comment type="caution">
    <text evidence="2">The sequence shown here is derived from an EMBL/GenBank/DDBJ whole genome shotgun (WGS) entry which is preliminary data.</text>
</comment>
<evidence type="ECO:0000313" key="2">
    <source>
        <dbReference type="EMBL" id="CAJ2500505.1"/>
    </source>
</evidence>
<protein>
    <submittedName>
        <fullName evidence="2">Uu.00g033580.m01.CDS01</fullName>
    </submittedName>
</protein>
<name>A0AAI8YD92_9PEZI</name>
<evidence type="ECO:0000313" key="3">
    <source>
        <dbReference type="Proteomes" id="UP001295740"/>
    </source>
</evidence>
<feature type="region of interest" description="Disordered" evidence="1">
    <location>
        <begin position="1"/>
        <end position="28"/>
    </location>
</feature>
<dbReference type="Proteomes" id="UP001295740">
    <property type="component" value="Unassembled WGS sequence"/>
</dbReference>